<dbReference type="SUPFAM" id="SSF101898">
    <property type="entry name" value="NHL repeat"/>
    <property type="match status" value="1"/>
</dbReference>
<evidence type="ECO:0000313" key="3">
    <source>
        <dbReference type="Proteomes" id="UP000295781"/>
    </source>
</evidence>
<reference evidence="2 3" key="1">
    <citation type="submission" date="2015-09" db="EMBL/GenBank/DDBJ databases">
        <title>Sorangium comparison.</title>
        <authorList>
            <person name="Zaburannyi N."/>
            <person name="Bunk B."/>
            <person name="Overmann J."/>
            <person name="Mueller R."/>
        </authorList>
    </citation>
    <scope>NUCLEOTIDE SEQUENCE [LARGE SCALE GENOMIC DNA]</scope>
    <source>
        <strain evidence="2 3">So ceGT47</strain>
    </source>
</reference>
<name>A0A4P2Q727_SORCE</name>
<dbReference type="RefSeq" id="WP_207213673.1">
    <property type="nucleotide sequence ID" value="NZ_CP012670.1"/>
</dbReference>
<sequence>MLALALASTGGGACIFLAPFPDVAADPGAEGGGGGGESGVDTGTGADFGLGGGDGGGGEIAEICAPLAEAACYEGPLGTEGRGLCLAGVATCNADGTGMSACAGQVLPDYEDCETEADENCDGLGCAGEPVRGVALGGAGDQRGTAVAVGEDAVVVAGSASGSTDLGGGLTEELGHVGDPDAFVVSFTRDMRPRFSRRFADSVTRGVALAPDGDVVIVGGASGDVDFGGGELAGGPGKGEDVVVARFGADGAHRFSRRFGDGANQFATAVAVDTAGNAFVTGRFWGTLDLGTSCRGEPIVLSSEGESDAFLIKLDATGAVCLAMRYGDAEHHQAGTGVAIDSEGNLLLAGWFGGTIDFGGLELVTQARSDLFIAKLSAAGDHLWSKNAEASNAAEALGVAVDGADNVLVVGSFRSKVTFRERPLTTDDDKDILLVKLGSNGVARWSEQFGDGADQEGASVAVDLAGDVFVTGSFLGSIEVGDDVHTATGAADAFVARLDPDGGVRWWRSFGDSGEQRAAAVAVDRLGGSWVAGRFSGGVDLGSSALASEGTGDAFLAEIGP</sequence>
<dbReference type="PANTHER" id="PTHR35580">
    <property type="entry name" value="CELL SURFACE GLYCOPROTEIN (S-LAYER PROTEIN)-LIKE PROTEIN"/>
    <property type="match status" value="1"/>
</dbReference>
<dbReference type="AlphaFoldDB" id="A0A4P2Q727"/>
<evidence type="ECO:0000256" key="1">
    <source>
        <dbReference type="SAM" id="MobiDB-lite"/>
    </source>
</evidence>
<feature type="region of interest" description="Disordered" evidence="1">
    <location>
        <begin position="28"/>
        <end position="51"/>
    </location>
</feature>
<feature type="compositionally biased region" description="Gly residues" evidence="1">
    <location>
        <begin position="29"/>
        <end position="38"/>
    </location>
</feature>
<accession>A0A4P2Q727</accession>
<evidence type="ECO:0000313" key="2">
    <source>
        <dbReference type="EMBL" id="AUX25314.1"/>
    </source>
</evidence>
<dbReference type="EMBL" id="CP012670">
    <property type="protein sequence ID" value="AUX25314.1"/>
    <property type="molecule type" value="Genomic_DNA"/>
</dbReference>
<dbReference type="PANTHER" id="PTHR35580:SF1">
    <property type="entry name" value="PHYTASE-LIKE DOMAIN-CONTAINING PROTEIN"/>
    <property type="match status" value="1"/>
</dbReference>
<dbReference type="Proteomes" id="UP000295781">
    <property type="component" value="Chromosome"/>
</dbReference>
<proteinExistence type="predicted"/>
<dbReference type="InterPro" id="IPR052918">
    <property type="entry name" value="Motility_Chemotaxis_Reg"/>
</dbReference>
<organism evidence="2 3">
    <name type="scientific">Sorangium cellulosum</name>
    <name type="common">Polyangium cellulosum</name>
    <dbReference type="NCBI Taxonomy" id="56"/>
    <lineage>
        <taxon>Bacteria</taxon>
        <taxon>Pseudomonadati</taxon>
        <taxon>Myxococcota</taxon>
        <taxon>Polyangia</taxon>
        <taxon>Polyangiales</taxon>
        <taxon>Polyangiaceae</taxon>
        <taxon>Sorangium</taxon>
    </lineage>
</organism>
<protein>
    <submittedName>
        <fullName evidence="2">Uncharacterized protein</fullName>
    </submittedName>
</protein>
<gene>
    <name evidence="2" type="ORF">SOCEGT47_058580</name>
</gene>